<evidence type="ECO:0000313" key="3">
    <source>
        <dbReference type="Proteomes" id="UP001141806"/>
    </source>
</evidence>
<dbReference type="CDD" id="cd22162">
    <property type="entry name" value="F-box_AtSKIP3-like"/>
    <property type="match status" value="1"/>
</dbReference>
<feature type="domain" description="F-box" evidence="1">
    <location>
        <begin position="5"/>
        <end position="51"/>
    </location>
</feature>
<sequence length="301" mass="34119">MEQESTVDLYLPEVCIANILSRTSARDACRFSVVSSVFQFVVNSDSVWERFLPSDYQQILSSSVSPFPFVFSSKKELYFHLCDNPVLIDNGTKTFALDKCSGKKCYMIGAKELSICAIYNPMGWIWQSSSESRFSEVVESRMLGRLEVSGRMETQLLSPNTTYVAYLVIKFTDSASGFDYTLAKVSVKLASNGGGEREMRVVSLKPVGRQKRQLELVHRRIADFLRRLRPPDAADQQLPPPQYPQVPRERGDGWFEIELGEFFNEKGEDGDVEMSLMEINVRGHKCGLIIQGIELRPKKVE</sequence>
<comment type="caution">
    <text evidence="2">The sequence shown here is derived from an EMBL/GenBank/DDBJ whole genome shotgun (WGS) entry which is preliminary data.</text>
</comment>
<dbReference type="InterPro" id="IPR001810">
    <property type="entry name" value="F-box_dom"/>
</dbReference>
<name>A0A9Q0L2A4_9MAGN</name>
<dbReference type="PANTHER" id="PTHR32278">
    <property type="entry name" value="F-BOX DOMAIN-CONTAINING PROTEIN"/>
    <property type="match status" value="1"/>
</dbReference>
<gene>
    <name evidence="2" type="ORF">NE237_031803</name>
</gene>
<dbReference type="Gene3D" id="1.20.1280.50">
    <property type="match status" value="1"/>
</dbReference>
<dbReference type="Proteomes" id="UP001141806">
    <property type="component" value="Unassembled WGS sequence"/>
</dbReference>
<dbReference type="InterPro" id="IPR025886">
    <property type="entry name" value="PP2-like"/>
</dbReference>
<proteinExistence type="predicted"/>
<dbReference type="SMART" id="SM00256">
    <property type="entry name" value="FBOX"/>
    <property type="match status" value="1"/>
</dbReference>
<evidence type="ECO:0000313" key="2">
    <source>
        <dbReference type="EMBL" id="KAJ4980966.1"/>
    </source>
</evidence>
<accession>A0A9Q0L2A4</accession>
<reference evidence="2" key="1">
    <citation type="journal article" date="2023" name="Plant J.">
        <title>The genome of the king protea, Protea cynaroides.</title>
        <authorList>
            <person name="Chang J."/>
            <person name="Duong T.A."/>
            <person name="Schoeman C."/>
            <person name="Ma X."/>
            <person name="Roodt D."/>
            <person name="Barker N."/>
            <person name="Li Z."/>
            <person name="Van de Peer Y."/>
            <person name="Mizrachi E."/>
        </authorList>
    </citation>
    <scope>NUCLEOTIDE SEQUENCE</scope>
    <source>
        <tissue evidence="2">Young leaves</tissue>
    </source>
</reference>
<dbReference type="PROSITE" id="PS50181">
    <property type="entry name" value="FBOX"/>
    <property type="match status" value="1"/>
</dbReference>
<dbReference type="AlphaFoldDB" id="A0A9Q0L2A4"/>
<organism evidence="2 3">
    <name type="scientific">Protea cynaroides</name>
    <dbReference type="NCBI Taxonomy" id="273540"/>
    <lineage>
        <taxon>Eukaryota</taxon>
        <taxon>Viridiplantae</taxon>
        <taxon>Streptophyta</taxon>
        <taxon>Embryophyta</taxon>
        <taxon>Tracheophyta</taxon>
        <taxon>Spermatophyta</taxon>
        <taxon>Magnoliopsida</taxon>
        <taxon>Proteales</taxon>
        <taxon>Proteaceae</taxon>
        <taxon>Protea</taxon>
    </lineage>
</organism>
<dbReference type="EMBL" id="JAMYWD010000001">
    <property type="protein sequence ID" value="KAJ4980966.1"/>
    <property type="molecule type" value="Genomic_DNA"/>
</dbReference>
<protein>
    <recommendedName>
        <fullName evidence="1">F-box domain-containing protein</fullName>
    </recommendedName>
</protein>
<dbReference type="Pfam" id="PF00646">
    <property type="entry name" value="F-box"/>
    <property type="match status" value="1"/>
</dbReference>
<dbReference type="InterPro" id="IPR036047">
    <property type="entry name" value="F-box-like_dom_sf"/>
</dbReference>
<dbReference type="PANTHER" id="PTHR32278:SF111">
    <property type="entry name" value="F-BOX PROTEIN PP2-B12-RELATED"/>
    <property type="match status" value="1"/>
</dbReference>
<evidence type="ECO:0000259" key="1">
    <source>
        <dbReference type="PROSITE" id="PS50181"/>
    </source>
</evidence>
<dbReference type="Pfam" id="PF14299">
    <property type="entry name" value="PP2"/>
    <property type="match status" value="1"/>
</dbReference>
<dbReference type="SUPFAM" id="SSF81383">
    <property type="entry name" value="F-box domain"/>
    <property type="match status" value="1"/>
</dbReference>
<keyword evidence="3" id="KW-1185">Reference proteome</keyword>
<dbReference type="OrthoDB" id="1918565at2759"/>